<sequence length="590" mass="66647">MAINGCMISLMKRNKVLNLAMNWMNYHGFDVRDPTQQDRVDSFQHRRGRGRGTRGGGRRPDGVARGRGRGRRLQEPLVEDGGGGGDQRGQERVYRNFKPTRTNYREEQDFPELPSVGDGDQRHSPKSESVRSYAERARGQRYRNQPESEVEGVRITYQSEKTYYEKDSVGHREESYRNVTADYRYKPSVNRSVNAQAYRHTETQDSESDQNMRPRVSKDLSFGDPKQFYQLEFVNRNYQNETDNKSKVSQTQEDDKNEEINSKLSEPELKEGSRKAYSSERHQRSRPLQDPSVLPESSPTEADSKDDIKPLLNIHNLKIQVKGSERLVQYRDNEDQEEEDGDTLPEDNEDEEGEEQRMDKRERSRPKRYSSQRQRGQDQSSSNGSQYFREGMQSQSPISKAEGSGSHGNVSQRSSSQRGPAQTSVGRQAPSSHTSQGLQSSIPPNLQNLLQQGMMLPPDGTVPHGVRPPHLPSPAFFQQHQGNIPPPYYVGPMVNYGTPQYPMGAPLQFQHFSMGMPPPAAQPAVPPAPAPPPQSPAGPPPSSSQNPSVQQVGGVTYYSPMQQPLQIRHPPPKRQSKPLTIESPPEVHLR</sequence>
<dbReference type="GO" id="GO:0035145">
    <property type="term" value="C:exon-exon junction complex"/>
    <property type="evidence" value="ECO:0007669"/>
    <property type="project" value="InterPro"/>
</dbReference>
<dbReference type="STRING" id="307972.A0A2G8KYH6"/>
<evidence type="ECO:0000313" key="3">
    <source>
        <dbReference type="Proteomes" id="UP000230750"/>
    </source>
</evidence>
<feature type="compositionally biased region" description="Low complexity" evidence="1">
    <location>
        <begin position="371"/>
        <end position="386"/>
    </location>
</feature>
<evidence type="ECO:0000313" key="2">
    <source>
        <dbReference type="EMBL" id="PIK53073.1"/>
    </source>
</evidence>
<feature type="region of interest" description="Disordered" evidence="1">
    <location>
        <begin position="236"/>
        <end position="470"/>
    </location>
</feature>
<feature type="region of interest" description="Disordered" evidence="1">
    <location>
        <begin position="30"/>
        <end position="151"/>
    </location>
</feature>
<dbReference type="AlphaFoldDB" id="A0A2G8KYH6"/>
<dbReference type="GO" id="GO:0006397">
    <property type="term" value="P:mRNA processing"/>
    <property type="evidence" value="ECO:0007669"/>
    <property type="project" value="InterPro"/>
</dbReference>
<name>A0A2G8KYH6_STIJA</name>
<evidence type="ECO:0000256" key="1">
    <source>
        <dbReference type="SAM" id="MobiDB-lite"/>
    </source>
</evidence>
<organism evidence="2 3">
    <name type="scientific">Stichopus japonicus</name>
    <name type="common">Sea cucumber</name>
    <dbReference type="NCBI Taxonomy" id="307972"/>
    <lineage>
        <taxon>Eukaryota</taxon>
        <taxon>Metazoa</taxon>
        <taxon>Echinodermata</taxon>
        <taxon>Eleutherozoa</taxon>
        <taxon>Echinozoa</taxon>
        <taxon>Holothuroidea</taxon>
        <taxon>Aspidochirotacea</taxon>
        <taxon>Aspidochirotida</taxon>
        <taxon>Stichopodidae</taxon>
        <taxon>Apostichopus</taxon>
    </lineage>
</organism>
<feature type="compositionally biased region" description="Basic and acidic residues" evidence="1">
    <location>
        <begin position="30"/>
        <end position="44"/>
    </location>
</feature>
<feature type="region of interest" description="Disordered" evidence="1">
    <location>
        <begin position="513"/>
        <end position="590"/>
    </location>
</feature>
<feature type="compositionally biased region" description="Low complexity" evidence="1">
    <location>
        <begin position="543"/>
        <end position="555"/>
    </location>
</feature>
<protein>
    <submittedName>
        <fullName evidence="2">Uncharacterized protein</fullName>
    </submittedName>
</protein>
<gene>
    <name evidence="2" type="ORF">BSL78_10036</name>
</gene>
<dbReference type="InterPro" id="IPR028544">
    <property type="entry name" value="CASC3"/>
</dbReference>
<feature type="compositionally biased region" description="Polar residues" evidence="1">
    <location>
        <begin position="236"/>
        <end position="251"/>
    </location>
</feature>
<feature type="region of interest" description="Disordered" evidence="1">
    <location>
        <begin position="187"/>
        <end position="222"/>
    </location>
</feature>
<dbReference type="GO" id="GO:0003723">
    <property type="term" value="F:RNA binding"/>
    <property type="evidence" value="ECO:0007669"/>
    <property type="project" value="InterPro"/>
</dbReference>
<proteinExistence type="predicted"/>
<feature type="compositionally biased region" description="Low complexity" evidence="1">
    <location>
        <begin position="443"/>
        <end position="458"/>
    </location>
</feature>
<accession>A0A2G8KYH6</accession>
<feature type="compositionally biased region" description="Basic and acidic residues" evidence="1">
    <location>
        <begin position="119"/>
        <end position="138"/>
    </location>
</feature>
<reference evidence="2 3" key="1">
    <citation type="journal article" date="2017" name="PLoS Biol.">
        <title>The sea cucumber genome provides insights into morphological evolution and visceral regeneration.</title>
        <authorList>
            <person name="Zhang X."/>
            <person name="Sun L."/>
            <person name="Yuan J."/>
            <person name="Sun Y."/>
            <person name="Gao Y."/>
            <person name="Zhang L."/>
            <person name="Li S."/>
            <person name="Dai H."/>
            <person name="Hamel J.F."/>
            <person name="Liu C."/>
            <person name="Yu Y."/>
            <person name="Liu S."/>
            <person name="Lin W."/>
            <person name="Guo K."/>
            <person name="Jin S."/>
            <person name="Xu P."/>
            <person name="Storey K.B."/>
            <person name="Huan P."/>
            <person name="Zhang T."/>
            <person name="Zhou Y."/>
            <person name="Zhang J."/>
            <person name="Lin C."/>
            <person name="Li X."/>
            <person name="Xing L."/>
            <person name="Huo D."/>
            <person name="Sun M."/>
            <person name="Wang L."/>
            <person name="Mercier A."/>
            <person name="Li F."/>
            <person name="Yang H."/>
            <person name="Xiang J."/>
        </authorList>
    </citation>
    <scope>NUCLEOTIDE SEQUENCE [LARGE SCALE GENOMIC DNA]</scope>
    <source>
        <strain evidence="2">Shaxun</strain>
        <tissue evidence="2">Muscle</tissue>
    </source>
</reference>
<feature type="compositionally biased region" description="Acidic residues" evidence="1">
    <location>
        <begin position="334"/>
        <end position="354"/>
    </location>
</feature>
<comment type="caution">
    <text evidence="2">The sequence shown here is derived from an EMBL/GenBank/DDBJ whole genome shotgun (WGS) entry which is preliminary data.</text>
</comment>
<dbReference type="PANTHER" id="PTHR13434:SF0">
    <property type="entry name" value="PROTEIN CASC3"/>
    <property type="match status" value="1"/>
</dbReference>
<dbReference type="PANTHER" id="PTHR13434">
    <property type="entry name" value="PROTEIN CASC3"/>
    <property type="match status" value="1"/>
</dbReference>
<feature type="compositionally biased region" description="Pro residues" evidence="1">
    <location>
        <begin position="516"/>
        <end position="542"/>
    </location>
</feature>
<feature type="compositionally biased region" description="Basic and acidic residues" evidence="1">
    <location>
        <begin position="258"/>
        <end position="282"/>
    </location>
</feature>
<feature type="compositionally biased region" description="Basic and acidic residues" evidence="1">
    <location>
        <begin position="323"/>
        <end position="333"/>
    </location>
</feature>
<keyword evidence="3" id="KW-1185">Reference proteome</keyword>
<feature type="compositionally biased region" description="Polar residues" evidence="1">
    <location>
        <begin position="407"/>
        <end position="442"/>
    </location>
</feature>
<dbReference type="Proteomes" id="UP000230750">
    <property type="component" value="Unassembled WGS sequence"/>
</dbReference>
<dbReference type="EMBL" id="MRZV01000302">
    <property type="protein sequence ID" value="PIK53073.1"/>
    <property type="molecule type" value="Genomic_DNA"/>
</dbReference>